<gene>
    <name evidence="1" type="ORF">NM208_g5885</name>
</gene>
<keyword evidence="2" id="KW-1185">Reference proteome</keyword>
<reference evidence="1" key="1">
    <citation type="submission" date="2022-08" db="EMBL/GenBank/DDBJ databases">
        <title>Genome Sequence of Fusarium decemcellulare.</title>
        <authorList>
            <person name="Buettner E."/>
        </authorList>
    </citation>
    <scope>NUCLEOTIDE SEQUENCE</scope>
    <source>
        <strain evidence="1">Babe19</strain>
    </source>
</reference>
<sequence length="140" mass="16370">MVRGSHVREKQPLRDIEARLRRKSAEPPAHPCLFQRSRFWRYRAPPRSRCPNSASRQAARDAAPAENAFWQTDVGWFDDGTKKREAPEKREPAENAFWQTDVGWFDDGTKKRDAPKKRAKNVWSQTDVGWFDSGDKKRDE</sequence>
<dbReference type="Proteomes" id="UP001148629">
    <property type="component" value="Unassembled WGS sequence"/>
</dbReference>
<comment type="caution">
    <text evidence="1">The sequence shown here is derived from an EMBL/GenBank/DDBJ whole genome shotgun (WGS) entry which is preliminary data.</text>
</comment>
<accession>A0ACC1SF50</accession>
<proteinExistence type="predicted"/>
<protein>
    <submittedName>
        <fullName evidence="1">Uncharacterized protein</fullName>
    </submittedName>
</protein>
<name>A0ACC1SF50_9HYPO</name>
<evidence type="ECO:0000313" key="2">
    <source>
        <dbReference type="Proteomes" id="UP001148629"/>
    </source>
</evidence>
<organism evidence="1 2">
    <name type="scientific">Fusarium decemcellulare</name>
    <dbReference type="NCBI Taxonomy" id="57161"/>
    <lineage>
        <taxon>Eukaryota</taxon>
        <taxon>Fungi</taxon>
        <taxon>Dikarya</taxon>
        <taxon>Ascomycota</taxon>
        <taxon>Pezizomycotina</taxon>
        <taxon>Sordariomycetes</taxon>
        <taxon>Hypocreomycetidae</taxon>
        <taxon>Hypocreales</taxon>
        <taxon>Nectriaceae</taxon>
        <taxon>Fusarium</taxon>
        <taxon>Fusarium decemcellulare species complex</taxon>
    </lineage>
</organism>
<dbReference type="EMBL" id="JANRMS010000517">
    <property type="protein sequence ID" value="KAJ3538482.1"/>
    <property type="molecule type" value="Genomic_DNA"/>
</dbReference>
<evidence type="ECO:0000313" key="1">
    <source>
        <dbReference type="EMBL" id="KAJ3538482.1"/>
    </source>
</evidence>